<evidence type="ECO:0008006" key="4">
    <source>
        <dbReference type="Google" id="ProtNLM"/>
    </source>
</evidence>
<organism evidence="2 3">
    <name type="scientific">Abyssobacteria bacterium (strain SURF_5)</name>
    <dbReference type="NCBI Taxonomy" id="2093360"/>
    <lineage>
        <taxon>Bacteria</taxon>
        <taxon>Pseudomonadati</taxon>
        <taxon>Candidatus Hydrogenedentota</taxon>
        <taxon>Candidatus Abyssobacteria</taxon>
    </lineage>
</organism>
<comment type="caution">
    <text evidence="2">The sequence shown here is derived from an EMBL/GenBank/DDBJ whole genome shotgun (WGS) entry which is preliminary data.</text>
</comment>
<reference evidence="2 3" key="1">
    <citation type="journal article" date="2017" name="ISME J.">
        <title>Energy and carbon metabolisms in a deep terrestrial subsurface fluid microbial community.</title>
        <authorList>
            <person name="Momper L."/>
            <person name="Jungbluth S.P."/>
            <person name="Lee M.D."/>
            <person name="Amend J.P."/>
        </authorList>
    </citation>
    <scope>NUCLEOTIDE SEQUENCE [LARGE SCALE GENOMIC DNA]</scope>
    <source>
        <strain evidence="2">SURF_5</strain>
    </source>
</reference>
<proteinExistence type="predicted"/>
<keyword evidence="1" id="KW-0732">Signal</keyword>
<protein>
    <recommendedName>
        <fullName evidence="4">Beta-barrel assembly machine subunit BamE</fullName>
    </recommendedName>
</protein>
<name>A0A3A4N706_ABYX5</name>
<dbReference type="EMBL" id="QZKU01000114">
    <property type="protein sequence ID" value="RJP17523.1"/>
    <property type="molecule type" value="Genomic_DNA"/>
</dbReference>
<dbReference type="Proteomes" id="UP000265882">
    <property type="component" value="Unassembled WGS sequence"/>
</dbReference>
<feature type="signal peptide" evidence="1">
    <location>
        <begin position="1"/>
        <end position="26"/>
    </location>
</feature>
<evidence type="ECO:0000313" key="2">
    <source>
        <dbReference type="EMBL" id="RJP17523.1"/>
    </source>
</evidence>
<gene>
    <name evidence="2" type="ORF">C4520_16290</name>
</gene>
<evidence type="ECO:0000256" key="1">
    <source>
        <dbReference type="SAM" id="SignalP"/>
    </source>
</evidence>
<evidence type="ECO:0000313" key="3">
    <source>
        <dbReference type="Proteomes" id="UP000265882"/>
    </source>
</evidence>
<dbReference type="PROSITE" id="PS51257">
    <property type="entry name" value="PROKAR_LIPOPROTEIN"/>
    <property type="match status" value="1"/>
</dbReference>
<accession>A0A3A4N706</accession>
<feature type="chain" id="PRO_5017451063" description="Beta-barrel assembly machine subunit BamE" evidence="1">
    <location>
        <begin position="27"/>
        <end position="154"/>
    </location>
</feature>
<sequence length="154" mass="16888">MRMKMAVAIFALLAVVAMGCATTSRAPEPEAATELSTGIPLAPDFRISDIPVPAGFEIVREGTFVFQNPLLDVGKIRYVGKQPLTSVAQFYIDEMPRYGWKLLNIAEHDTITLYYDKTDKTATILISPKGSRSSFIDASFFPKSTEAAPPVSLR</sequence>
<dbReference type="AlphaFoldDB" id="A0A3A4N706"/>